<feature type="domain" description="HTH araC/xylS-type" evidence="4">
    <location>
        <begin position="9"/>
        <end position="107"/>
    </location>
</feature>
<evidence type="ECO:0000256" key="2">
    <source>
        <dbReference type="ARBA" id="ARBA00023125"/>
    </source>
</evidence>
<evidence type="ECO:0000313" key="6">
    <source>
        <dbReference type="Proteomes" id="UP000199394"/>
    </source>
</evidence>
<keyword evidence="3" id="KW-0804">Transcription</keyword>
<dbReference type="PANTHER" id="PTHR47504">
    <property type="entry name" value="RIGHT ORIGIN-BINDING PROTEIN"/>
    <property type="match status" value="1"/>
</dbReference>
<dbReference type="PANTHER" id="PTHR47504:SF5">
    <property type="entry name" value="RIGHT ORIGIN-BINDING PROTEIN"/>
    <property type="match status" value="1"/>
</dbReference>
<evidence type="ECO:0000313" key="5">
    <source>
        <dbReference type="EMBL" id="SDZ89726.1"/>
    </source>
</evidence>
<sequence>MDEQTEAVQRMQDYIGVHVTEEITLSDLARVSCFSPFYAHRLFRTYTGFTPAEYIRKLRLAQSALRLKAAGSRVTDVAFDLGFGSADGYTRAFHREFGCNPGTYARSPIPITLFVPYGVKFRALRKEKIDMEKVQSVFVQVMEKPERQVIIKRGGVCC</sequence>
<dbReference type="AlphaFoldDB" id="A0A1H3WRE4"/>
<evidence type="ECO:0000256" key="1">
    <source>
        <dbReference type="ARBA" id="ARBA00023015"/>
    </source>
</evidence>
<dbReference type="InterPro" id="IPR009057">
    <property type="entry name" value="Homeodomain-like_sf"/>
</dbReference>
<keyword evidence="6" id="KW-1185">Reference proteome</keyword>
<reference evidence="5 6" key="1">
    <citation type="submission" date="2016-10" db="EMBL/GenBank/DDBJ databases">
        <authorList>
            <person name="de Groot N.N."/>
        </authorList>
    </citation>
    <scope>NUCLEOTIDE SEQUENCE [LARGE SCALE GENOMIC DNA]</scope>
    <source>
        <strain evidence="5 6">SR12</strain>
    </source>
</reference>
<accession>A0A1H3WRE4</accession>
<keyword evidence="1" id="KW-0805">Transcription regulation</keyword>
<dbReference type="STRING" id="81409.SAMN04515656_10146"/>
<dbReference type="SUPFAM" id="SSF46689">
    <property type="entry name" value="Homeodomain-like"/>
    <property type="match status" value="2"/>
</dbReference>
<dbReference type="Gene3D" id="1.10.10.60">
    <property type="entry name" value="Homeodomain-like"/>
    <property type="match status" value="2"/>
</dbReference>
<dbReference type="EMBL" id="FNRK01000001">
    <property type="protein sequence ID" value="SDZ89726.1"/>
    <property type="molecule type" value="Genomic_DNA"/>
</dbReference>
<protein>
    <submittedName>
        <fullName evidence="5">AraC-type DNA-binding protein</fullName>
    </submittedName>
</protein>
<dbReference type="SMART" id="SM00342">
    <property type="entry name" value="HTH_ARAC"/>
    <property type="match status" value="1"/>
</dbReference>
<evidence type="ECO:0000259" key="4">
    <source>
        <dbReference type="PROSITE" id="PS01124"/>
    </source>
</evidence>
<dbReference type="GO" id="GO:0003700">
    <property type="term" value="F:DNA-binding transcription factor activity"/>
    <property type="evidence" value="ECO:0007669"/>
    <property type="project" value="InterPro"/>
</dbReference>
<evidence type="ECO:0000256" key="3">
    <source>
        <dbReference type="ARBA" id="ARBA00023163"/>
    </source>
</evidence>
<dbReference type="Proteomes" id="UP000199394">
    <property type="component" value="Unassembled WGS sequence"/>
</dbReference>
<dbReference type="GO" id="GO:0043565">
    <property type="term" value="F:sequence-specific DNA binding"/>
    <property type="evidence" value="ECO:0007669"/>
    <property type="project" value="InterPro"/>
</dbReference>
<name>A0A1H3WRE4_9FIRM</name>
<dbReference type="InterPro" id="IPR050959">
    <property type="entry name" value="MarA-like"/>
</dbReference>
<dbReference type="PROSITE" id="PS01124">
    <property type="entry name" value="HTH_ARAC_FAMILY_2"/>
    <property type="match status" value="1"/>
</dbReference>
<keyword evidence="2 5" id="KW-0238">DNA-binding</keyword>
<organism evidence="5 6">
    <name type="scientific">Eubacterium aggregans</name>
    <dbReference type="NCBI Taxonomy" id="81409"/>
    <lineage>
        <taxon>Bacteria</taxon>
        <taxon>Bacillati</taxon>
        <taxon>Bacillota</taxon>
        <taxon>Clostridia</taxon>
        <taxon>Eubacteriales</taxon>
        <taxon>Eubacteriaceae</taxon>
        <taxon>Eubacterium</taxon>
    </lineage>
</organism>
<dbReference type="InterPro" id="IPR018060">
    <property type="entry name" value="HTH_AraC"/>
</dbReference>
<dbReference type="Pfam" id="PF12833">
    <property type="entry name" value="HTH_18"/>
    <property type="match status" value="1"/>
</dbReference>
<gene>
    <name evidence="5" type="ORF">SAMN04515656_10146</name>
</gene>
<dbReference type="RefSeq" id="WP_423230225.1">
    <property type="nucleotide sequence ID" value="NZ_FNRK01000001.1"/>
</dbReference>
<proteinExistence type="predicted"/>